<organism evidence="1 2">
    <name type="scientific">Nitrincola iocasae</name>
    <dbReference type="NCBI Taxonomy" id="2614693"/>
    <lineage>
        <taxon>Bacteria</taxon>
        <taxon>Pseudomonadati</taxon>
        <taxon>Pseudomonadota</taxon>
        <taxon>Gammaproteobacteria</taxon>
        <taxon>Oceanospirillales</taxon>
        <taxon>Oceanospirillaceae</taxon>
        <taxon>Nitrincola</taxon>
    </lineage>
</organism>
<reference evidence="1 2" key="1">
    <citation type="submission" date="2019-09" db="EMBL/GenBank/DDBJ databases">
        <title>Nitrincola iocasae sp. nov., a bacterium isolated from the sediment collected at a cold seep field in South China Sea.</title>
        <authorList>
            <person name="Zhang H."/>
            <person name="Wang H."/>
            <person name="Li C."/>
        </authorList>
    </citation>
    <scope>NUCLEOTIDE SEQUENCE [LARGE SCALE GENOMIC DNA]</scope>
    <source>
        <strain evidence="1 2">KXZD1103</strain>
    </source>
</reference>
<dbReference type="Proteomes" id="UP000325606">
    <property type="component" value="Chromosome"/>
</dbReference>
<proteinExistence type="predicted"/>
<dbReference type="AlphaFoldDB" id="A0A5J6LFZ7"/>
<dbReference type="InterPro" id="IPR025130">
    <property type="entry name" value="DUF4056"/>
</dbReference>
<accession>A0A5J6LFZ7</accession>
<dbReference type="EMBL" id="CP044222">
    <property type="protein sequence ID" value="QEW07378.1"/>
    <property type="molecule type" value="Genomic_DNA"/>
</dbReference>
<keyword evidence="2" id="KW-1185">Reference proteome</keyword>
<dbReference type="KEGG" id="nik:F5I99_13225"/>
<dbReference type="Pfam" id="PF13265">
    <property type="entry name" value="DUF4056"/>
    <property type="match status" value="1"/>
</dbReference>
<gene>
    <name evidence="1" type="ORF">F5I99_13225</name>
</gene>
<evidence type="ECO:0000313" key="1">
    <source>
        <dbReference type="EMBL" id="QEW07378.1"/>
    </source>
</evidence>
<evidence type="ECO:0000313" key="2">
    <source>
        <dbReference type="Proteomes" id="UP000325606"/>
    </source>
</evidence>
<protein>
    <submittedName>
        <fullName evidence="1">DUF4056 domain-containing protein</fullName>
    </submittedName>
</protein>
<sequence>MSKRTDIIDGSLAFSQNTGLIYTRRCGWIDLGHARPKGPRDLWTKMLHEQTEEGAEQGFFRVSYNQEMRLSKFKITIGAGVRKKYDIKKNISPNEAKSIALAIFLDASHTFESMQSRWPYSWTTDSGYSAEDLVSNLISFYRALNPHIDYLQICQPVSKDIALQIWDRYGAVGNNKNHTLLPFLYPIPPDQGGPVCGVLPPELSTITPAKLGPLFKEIK</sequence>
<dbReference type="RefSeq" id="WP_151056740.1">
    <property type="nucleotide sequence ID" value="NZ_CP044222.1"/>
</dbReference>
<name>A0A5J6LFZ7_9GAMM</name>